<evidence type="ECO:0000313" key="6">
    <source>
        <dbReference type="Proteomes" id="UP000289792"/>
    </source>
</evidence>
<evidence type="ECO:0000313" key="5">
    <source>
        <dbReference type="EMBL" id="RXJ45580.1"/>
    </source>
</evidence>
<accession>A0A4Q0XDX3</accession>
<evidence type="ECO:0000256" key="3">
    <source>
        <dbReference type="ARBA" id="ARBA00023125"/>
    </source>
</evidence>
<reference evidence="5 6" key="1">
    <citation type="submission" date="2019-01" db="EMBL/GenBank/DDBJ databases">
        <title>Genome sequence of the Antarctic species Gelidibacter gilvus ACAM 158(T).</title>
        <authorList>
            <person name="Bowman J.P."/>
        </authorList>
    </citation>
    <scope>NUCLEOTIDE SEQUENCE [LARGE SCALE GENOMIC DNA]</scope>
    <source>
        <strain evidence="5 6">IC158</strain>
    </source>
</reference>
<keyword evidence="3" id="KW-0238">DNA-binding</keyword>
<dbReference type="EMBL" id="SDDZ01000012">
    <property type="protein sequence ID" value="RXJ45580.1"/>
    <property type="molecule type" value="Genomic_DNA"/>
</dbReference>
<feature type="domain" description="Type I restriction modification DNA specificity" evidence="4">
    <location>
        <begin position="254"/>
        <end position="382"/>
    </location>
</feature>
<dbReference type="CDD" id="cd17256">
    <property type="entry name" value="RMtype1_S_EcoJA65PI-TRD1-CR1_like"/>
    <property type="match status" value="1"/>
</dbReference>
<dbReference type="GO" id="GO:0003677">
    <property type="term" value="F:DNA binding"/>
    <property type="evidence" value="ECO:0007669"/>
    <property type="project" value="UniProtKB-KW"/>
</dbReference>
<evidence type="ECO:0000259" key="4">
    <source>
        <dbReference type="Pfam" id="PF01420"/>
    </source>
</evidence>
<comment type="similarity">
    <text evidence="1">Belongs to the type-I restriction system S methylase family.</text>
</comment>
<sequence>MGRWKKVTVEDIAKKIQYGYTGKTIKKGHYKYLRITDIQNQSVDWSTVPMSDVSSEKDIEKYKLEINDILFARTGATVGKSFLIEDYEPSIFASYLIRVQPQEIVFPKYLYLYFQSESYWKQIRAHEVGAAQPNVNGKKLGKIKFPLPPLPEQKRIVTKLDALFADIDKAIGLLEENLAHTQALMGSVLDEEFGKLEKVSSKKEKLKNLTTKIGSGSTPRGGQSSYKQSGISLIRSMNVHDCFFKDKNLAFIDDEQADKLKNVEIQENDVLLNITGASVARCCIVDSSYLPARVNQHVSIIRTDENIFPEFILYFLISPKMKSKLLYDSAGNATREAITKSMIESIEVPIVSLEIQQRLIDKIKESFRLCDELTKTETQKLTHLRSLKSSLLDKAFKGEL</sequence>
<dbReference type="CDD" id="cd17521">
    <property type="entry name" value="RMtype1_S_Sau13435ORF2165P_TRD2-CR2_like"/>
    <property type="match status" value="1"/>
</dbReference>
<dbReference type="InterPro" id="IPR044946">
    <property type="entry name" value="Restrct_endonuc_typeI_TRD_sf"/>
</dbReference>
<feature type="domain" description="Type I restriction modification DNA specificity" evidence="4">
    <location>
        <begin position="3"/>
        <end position="170"/>
    </location>
</feature>
<dbReference type="OrthoDB" id="9816225at2"/>
<dbReference type="InterPro" id="IPR000055">
    <property type="entry name" value="Restrct_endonuc_typeI_TRD"/>
</dbReference>
<dbReference type="GO" id="GO:0009307">
    <property type="term" value="P:DNA restriction-modification system"/>
    <property type="evidence" value="ECO:0007669"/>
    <property type="project" value="UniProtKB-KW"/>
</dbReference>
<dbReference type="AlphaFoldDB" id="A0A4Q0XDX3"/>
<dbReference type="Proteomes" id="UP000289792">
    <property type="component" value="Unassembled WGS sequence"/>
</dbReference>
<dbReference type="PANTHER" id="PTHR30408:SF12">
    <property type="entry name" value="TYPE I RESTRICTION ENZYME MJAVIII SPECIFICITY SUBUNIT"/>
    <property type="match status" value="1"/>
</dbReference>
<dbReference type="Gene3D" id="3.90.220.20">
    <property type="entry name" value="DNA methylase specificity domains"/>
    <property type="match status" value="2"/>
</dbReference>
<keyword evidence="2" id="KW-0680">Restriction system</keyword>
<dbReference type="InterPro" id="IPR052021">
    <property type="entry name" value="Type-I_RS_S_subunit"/>
</dbReference>
<keyword evidence="6" id="KW-1185">Reference proteome</keyword>
<proteinExistence type="inferred from homology"/>
<organism evidence="5 6">
    <name type="scientific">Gelidibacter gilvus</name>
    <dbReference type="NCBI Taxonomy" id="59602"/>
    <lineage>
        <taxon>Bacteria</taxon>
        <taxon>Pseudomonadati</taxon>
        <taxon>Bacteroidota</taxon>
        <taxon>Flavobacteriia</taxon>
        <taxon>Flavobacteriales</taxon>
        <taxon>Flavobacteriaceae</taxon>
        <taxon>Gelidibacter</taxon>
    </lineage>
</organism>
<dbReference type="Pfam" id="PF01420">
    <property type="entry name" value="Methylase_S"/>
    <property type="match status" value="2"/>
</dbReference>
<comment type="caution">
    <text evidence="5">The sequence shown here is derived from an EMBL/GenBank/DDBJ whole genome shotgun (WGS) entry which is preliminary data.</text>
</comment>
<protein>
    <recommendedName>
        <fullName evidence="4">Type I restriction modification DNA specificity domain-containing protein</fullName>
    </recommendedName>
</protein>
<evidence type="ECO:0000256" key="2">
    <source>
        <dbReference type="ARBA" id="ARBA00022747"/>
    </source>
</evidence>
<dbReference type="SUPFAM" id="SSF116734">
    <property type="entry name" value="DNA methylase specificity domain"/>
    <property type="match status" value="2"/>
</dbReference>
<evidence type="ECO:0000256" key="1">
    <source>
        <dbReference type="ARBA" id="ARBA00010923"/>
    </source>
</evidence>
<name>A0A4Q0XDX3_9FLAO</name>
<dbReference type="PANTHER" id="PTHR30408">
    <property type="entry name" value="TYPE-1 RESTRICTION ENZYME ECOKI SPECIFICITY PROTEIN"/>
    <property type="match status" value="1"/>
</dbReference>
<gene>
    <name evidence="5" type="ORF">ESZ48_15305</name>
</gene>
<dbReference type="RefSeq" id="WP_129018381.1">
    <property type="nucleotide sequence ID" value="NZ_SDDZ01000012.1"/>
</dbReference>